<name>A0A090TBA7_9VIBR</name>
<dbReference type="EMBL" id="BBMT01000011">
    <property type="protein sequence ID" value="GAL36533.1"/>
    <property type="molecule type" value="Genomic_DNA"/>
</dbReference>
<evidence type="ECO:0000313" key="2">
    <source>
        <dbReference type="Proteomes" id="UP000029224"/>
    </source>
</evidence>
<keyword evidence="2" id="KW-1185">Reference proteome</keyword>
<sequence length="105" mass="11710">MIQWPCLFKLEGDDELIFIASETELTKELESLIVSDEDILIDSSGQAFKIEVDSCQGNAFIFQPNALTLEDVTLLVQAHEFSLAQVCLTKIQFNSISEAIEALRS</sequence>
<accession>A0A090TBA7</accession>
<dbReference type="Proteomes" id="UP000029224">
    <property type="component" value="Unassembled WGS sequence"/>
</dbReference>
<comment type="caution">
    <text evidence="1">The sequence shown here is derived from an EMBL/GenBank/DDBJ whole genome shotgun (WGS) entry which is preliminary data.</text>
</comment>
<dbReference type="Gene3D" id="1.10.8.650">
    <property type="entry name" value="Uncharacterised protein PF13642 yp_926445, C-terminal domain"/>
    <property type="match status" value="1"/>
</dbReference>
<dbReference type="InterPro" id="IPR025284">
    <property type="entry name" value="DUF4144"/>
</dbReference>
<reference evidence="1 2" key="2">
    <citation type="submission" date="2014-09" db="EMBL/GenBank/DDBJ databases">
        <authorList>
            <consortium name="NBRP consortium"/>
            <person name="Sawabe T."/>
            <person name="Meirelles P."/>
            <person name="Nakanishi M."/>
            <person name="Sayaka M."/>
            <person name="Hattori M."/>
            <person name="Ohkuma M."/>
        </authorList>
    </citation>
    <scope>NUCLEOTIDE SEQUENCE [LARGE SCALE GENOMIC DNA]</scope>
    <source>
        <strain evidence="1 2">JCM 19240</strain>
    </source>
</reference>
<evidence type="ECO:0000313" key="1">
    <source>
        <dbReference type="EMBL" id="GAL36533.1"/>
    </source>
</evidence>
<proteinExistence type="predicted"/>
<dbReference type="OrthoDB" id="5771593at2"/>
<organism evidence="1 2">
    <name type="scientific">Vibrio maritimus</name>
    <dbReference type="NCBI Taxonomy" id="990268"/>
    <lineage>
        <taxon>Bacteria</taxon>
        <taxon>Pseudomonadati</taxon>
        <taxon>Pseudomonadota</taxon>
        <taxon>Gammaproteobacteria</taxon>
        <taxon>Vibrionales</taxon>
        <taxon>Vibrionaceae</taxon>
        <taxon>Vibrio</taxon>
    </lineage>
</organism>
<dbReference type="Pfam" id="PF13642">
    <property type="entry name" value="DUF4144"/>
    <property type="match status" value="1"/>
</dbReference>
<gene>
    <name evidence="1" type="ORF">JCM19240_2602</name>
</gene>
<reference evidence="1 2" key="1">
    <citation type="submission" date="2014-09" db="EMBL/GenBank/DDBJ databases">
        <title>Vibrio maritimus JCM 19240. (C210) whole genome shotgun sequence.</title>
        <authorList>
            <person name="Sawabe T."/>
            <person name="Meirelles P."/>
            <person name="Nakanishi M."/>
            <person name="Sayaka M."/>
            <person name="Hattori M."/>
            <person name="Ohkuma M."/>
        </authorList>
    </citation>
    <scope>NUCLEOTIDE SEQUENCE [LARGE SCALE GENOMIC DNA]</scope>
    <source>
        <strain evidence="1 2">JCM 19240</strain>
    </source>
</reference>
<dbReference type="AlphaFoldDB" id="A0A090TBA7"/>
<protein>
    <submittedName>
        <fullName evidence="1">Uncharacterized protein</fullName>
    </submittedName>
</protein>
<dbReference type="Gene3D" id="2.40.10.320">
    <property type="entry name" value="Uncharacterised protein PF13642 yp_926445, N-terminal domain"/>
    <property type="match status" value="1"/>
</dbReference>